<name>A0A444ESZ4_ENSVE</name>
<comment type="caution">
    <text evidence="1">The sequence shown here is derived from an EMBL/GenBank/DDBJ whole genome shotgun (WGS) entry which is preliminary data.</text>
</comment>
<dbReference type="GO" id="GO:0000175">
    <property type="term" value="F:3'-5'-RNA exonuclease activity"/>
    <property type="evidence" value="ECO:0007669"/>
    <property type="project" value="InterPro"/>
</dbReference>
<evidence type="ECO:0000313" key="2">
    <source>
        <dbReference type="Proteomes" id="UP000287651"/>
    </source>
</evidence>
<accession>A0A444ESZ4</accession>
<dbReference type="GO" id="GO:0071037">
    <property type="term" value="P:nuclear polyadenylation-dependent snRNA catabolic process"/>
    <property type="evidence" value="ECO:0007669"/>
    <property type="project" value="TreeGrafter"/>
</dbReference>
<dbReference type="InterPro" id="IPR045092">
    <property type="entry name" value="Rrp6-like"/>
</dbReference>
<dbReference type="GO" id="GO:0071044">
    <property type="term" value="P:histone mRNA catabolic process"/>
    <property type="evidence" value="ECO:0007669"/>
    <property type="project" value="TreeGrafter"/>
</dbReference>
<gene>
    <name evidence="1" type="ORF">B296_00058931</name>
</gene>
<dbReference type="GO" id="GO:0003727">
    <property type="term" value="F:single-stranded RNA binding"/>
    <property type="evidence" value="ECO:0007669"/>
    <property type="project" value="TreeGrafter"/>
</dbReference>
<dbReference type="GO" id="GO:0071051">
    <property type="term" value="P:poly(A)-dependent snoRNA 3'-end processing"/>
    <property type="evidence" value="ECO:0007669"/>
    <property type="project" value="TreeGrafter"/>
</dbReference>
<dbReference type="GO" id="GO:0000176">
    <property type="term" value="C:nuclear exosome (RNase complex)"/>
    <property type="evidence" value="ECO:0007669"/>
    <property type="project" value="TreeGrafter"/>
</dbReference>
<dbReference type="GO" id="GO:0071039">
    <property type="term" value="P:nuclear polyadenylation-dependent CUT catabolic process"/>
    <property type="evidence" value="ECO:0007669"/>
    <property type="project" value="TreeGrafter"/>
</dbReference>
<dbReference type="PANTHER" id="PTHR12124">
    <property type="entry name" value="POLYMYOSITIS/SCLERODERMA AUTOANTIGEN-RELATED"/>
    <property type="match status" value="1"/>
</dbReference>
<reference evidence="1 2" key="1">
    <citation type="journal article" date="2014" name="Agronomy (Basel)">
        <title>A Draft Genome Sequence for Ensete ventricosum, the Drought-Tolerant Tree Against Hunger.</title>
        <authorList>
            <person name="Harrison J."/>
            <person name="Moore K.A."/>
            <person name="Paszkiewicz K."/>
            <person name="Jones T."/>
            <person name="Grant M."/>
            <person name="Ambacheew D."/>
            <person name="Muzemil S."/>
            <person name="Studholme D.J."/>
        </authorList>
    </citation>
    <scope>NUCLEOTIDE SEQUENCE [LARGE SCALE GENOMIC DNA]</scope>
</reference>
<dbReference type="EMBL" id="AMZH03019935">
    <property type="protein sequence ID" value="RRT39752.1"/>
    <property type="molecule type" value="Genomic_DNA"/>
</dbReference>
<sequence>MHPFADEIASLLEQPPLTTFMTNHEYSDMSNSYVWIDTEHQLDLLAGLLSKERVFAVDTEQHSLRSFLGFTALMQISTEKEDYVIDTIALHDSMGILRSVFADSSICKVQNYVNIIRVKTFTSIFLCFMYHV</sequence>
<dbReference type="InterPro" id="IPR012337">
    <property type="entry name" value="RNaseH-like_sf"/>
</dbReference>
<dbReference type="GO" id="GO:0071040">
    <property type="term" value="P:nuclear polyadenylation-dependent antisense transcript catabolic process"/>
    <property type="evidence" value="ECO:0007669"/>
    <property type="project" value="TreeGrafter"/>
</dbReference>
<evidence type="ECO:0000313" key="1">
    <source>
        <dbReference type="EMBL" id="RRT39752.1"/>
    </source>
</evidence>
<dbReference type="InterPro" id="IPR002562">
    <property type="entry name" value="3'-5'_exonuclease_dom"/>
</dbReference>
<proteinExistence type="predicted"/>
<dbReference type="Proteomes" id="UP000287651">
    <property type="component" value="Unassembled WGS sequence"/>
</dbReference>
<dbReference type="GO" id="GO:0005730">
    <property type="term" value="C:nucleolus"/>
    <property type="evidence" value="ECO:0007669"/>
    <property type="project" value="TreeGrafter"/>
</dbReference>
<dbReference type="AlphaFoldDB" id="A0A444ESZ4"/>
<dbReference type="Pfam" id="PF01612">
    <property type="entry name" value="DNA_pol_A_exo1"/>
    <property type="match status" value="1"/>
</dbReference>
<dbReference type="GO" id="GO:0071035">
    <property type="term" value="P:nuclear polyadenylation-dependent rRNA catabolic process"/>
    <property type="evidence" value="ECO:0007669"/>
    <property type="project" value="TreeGrafter"/>
</dbReference>
<dbReference type="Gene3D" id="3.30.420.10">
    <property type="entry name" value="Ribonuclease H-like superfamily/Ribonuclease H"/>
    <property type="match status" value="1"/>
</dbReference>
<dbReference type="SUPFAM" id="SSF53098">
    <property type="entry name" value="Ribonuclease H-like"/>
    <property type="match status" value="1"/>
</dbReference>
<organism evidence="1 2">
    <name type="scientific">Ensete ventricosum</name>
    <name type="common">Abyssinian banana</name>
    <name type="synonym">Musa ensete</name>
    <dbReference type="NCBI Taxonomy" id="4639"/>
    <lineage>
        <taxon>Eukaryota</taxon>
        <taxon>Viridiplantae</taxon>
        <taxon>Streptophyta</taxon>
        <taxon>Embryophyta</taxon>
        <taxon>Tracheophyta</taxon>
        <taxon>Spermatophyta</taxon>
        <taxon>Magnoliopsida</taxon>
        <taxon>Liliopsida</taxon>
        <taxon>Zingiberales</taxon>
        <taxon>Musaceae</taxon>
        <taxon>Ensete</taxon>
    </lineage>
</organism>
<dbReference type="GO" id="GO:0071038">
    <property type="term" value="P:TRAMP-dependent tRNA surveillance pathway"/>
    <property type="evidence" value="ECO:0007669"/>
    <property type="project" value="TreeGrafter"/>
</dbReference>
<dbReference type="InterPro" id="IPR036397">
    <property type="entry name" value="RNaseH_sf"/>
</dbReference>
<dbReference type="GO" id="GO:0071036">
    <property type="term" value="P:nuclear polyadenylation-dependent snoRNA catabolic process"/>
    <property type="evidence" value="ECO:0007669"/>
    <property type="project" value="TreeGrafter"/>
</dbReference>
<dbReference type="GO" id="GO:0000467">
    <property type="term" value="P:exonucleolytic trimming to generate mature 3'-end of 5.8S rRNA from tricistronic rRNA transcript (SSU-rRNA, 5.8S rRNA, LSU-rRNA)"/>
    <property type="evidence" value="ECO:0007669"/>
    <property type="project" value="InterPro"/>
</dbReference>
<protein>
    <submittedName>
        <fullName evidence="1">Uncharacterized protein</fullName>
    </submittedName>
</protein>
<dbReference type="PANTHER" id="PTHR12124:SF68">
    <property type="entry name" value="PROTEIN RRP6-LIKE 3"/>
    <property type="match status" value="1"/>
</dbReference>